<reference evidence="2" key="2">
    <citation type="submission" date="2025-09" db="UniProtKB">
        <authorList>
            <consortium name="Ensembl"/>
        </authorList>
    </citation>
    <scope>IDENTIFICATION</scope>
</reference>
<dbReference type="PANTHER" id="PTHR46507">
    <property type="entry name" value="AFADIN- AND ALPHA-ACTININ-BINDING PROTEIN"/>
    <property type="match status" value="1"/>
</dbReference>
<organism evidence="2 3">
    <name type="scientific">Oncorhynchus kisutch</name>
    <name type="common">Coho salmon</name>
    <name type="synonym">Salmo kisutch</name>
    <dbReference type="NCBI Taxonomy" id="8019"/>
    <lineage>
        <taxon>Eukaryota</taxon>
        <taxon>Metazoa</taxon>
        <taxon>Chordata</taxon>
        <taxon>Craniata</taxon>
        <taxon>Vertebrata</taxon>
        <taxon>Euteleostomi</taxon>
        <taxon>Actinopterygii</taxon>
        <taxon>Neopterygii</taxon>
        <taxon>Teleostei</taxon>
        <taxon>Protacanthopterygii</taxon>
        <taxon>Salmoniformes</taxon>
        <taxon>Salmonidae</taxon>
        <taxon>Salmoninae</taxon>
        <taxon>Oncorhynchus</taxon>
    </lineage>
</organism>
<evidence type="ECO:0000313" key="2">
    <source>
        <dbReference type="Ensembl" id="ENSOKIP00005113252.1"/>
    </source>
</evidence>
<dbReference type="Ensembl" id="ENSOKIT00005121199.1">
    <property type="protein sequence ID" value="ENSOKIP00005113252.1"/>
    <property type="gene ID" value="ENSOKIG00005049243.1"/>
</dbReference>
<dbReference type="GO" id="GO:0036064">
    <property type="term" value="C:ciliary basal body"/>
    <property type="evidence" value="ECO:0007669"/>
    <property type="project" value="TreeGrafter"/>
</dbReference>
<protein>
    <submittedName>
        <fullName evidence="2">Afadin- and alpha-actinin-binding protein</fullName>
    </submittedName>
</protein>
<dbReference type="PANTHER" id="PTHR46507:SF3">
    <property type="entry name" value="AFADIN- AND ALPHA-ACTININ-BINDING PROTEIN-LIKE"/>
    <property type="match status" value="1"/>
</dbReference>
<feature type="compositionally biased region" description="Basic and acidic residues" evidence="1">
    <location>
        <begin position="294"/>
        <end position="348"/>
    </location>
</feature>
<dbReference type="AlphaFoldDB" id="A0A8C7LK51"/>
<dbReference type="InterPro" id="IPR052300">
    <property type="entry name" value="Adhesion_Centrosome_assoc"/>
</dbReference>
<dbReference type="GO" id="GO:0034451">
    <property type="term" value="C:centriolar satellite"/>
    <property type="evidence" value="ECO:0007669"/>
    <property type="project" value="TreeGrafter"/>
</dbReference>
<feature type="region of interest" description="Disordered" evidence="1">
    <location>
        <begin position="294"/>
        <end position="358"/>
    </location>
</feature>
<feature type="compositionally biased region" description="Polar residues" evidence="1">
    <location>
        <begin position="378"/>
        <end position="389"/>
    </location>
</feature>
<proteinExistence type="predicted"/>
<dbReference type="GeneTree" id="ENSGT00940000177102"/>
<evidence type="ECO:0000313" key="3">
    <source>
        <dbReference type="Proteomes" id="UP000694557"/>
    </source>
</evidence>
<feature type="compositionally biased region" description="Basic and acidic residues" evidence="1">
    <location>
        <begin position="390"/>
        <end position="399"/>
    </location>
</feature>
<dbReference type="Proteomes" id="UP000694557">
    <property type="component" value="Unassembled WGS sequence"/>
</dbReference>
<name>A0A8C7LK51_ONCKI</name>
<keyword evidence="3" id="KW-1185">Reference proteome</keyword>
<sequence>KIISYHLCPSLSLLIPAPPSLYSYLPLPLSTHTCPSLSLLIPAPPSLYSYHPLPPSTHTTPSLSLLIPPLPSLYSYHPFPLSTHTTPSLSLLIPPLPSLYSYHPLSTHSTPSLLIPPSNPLPLSTRTTPSPSLLIPPSNPPLSLLIPPSNPLPLSTRTTPSLLIPPSNPLPLSTRTTPSPSLLIPPSNPPPSLYSYPPLPLSTHTTPSLSLLIPPPLYSYHHPTPSLSLLVPPPPPLYSYHHPTPFPLSTHTTIHPPPSPLSLSPDLQDTYLLHGEPSLALSNLSLHASWWSGRDEHRETGPSLGRDEHRETGPSLGRDEHRETGPSLGRDEHRETGPSLGRDEHRETGPSLGEQLVERNQHVARLQDALRREREKGSSLQCRCNQQGSELRRREQHSARLKERLTQLAERHRERGASMELLNPVPRGQVKRDRPARTNGRKEEAALRVMLERREAELREAMKLRHKLTTLLHALRADMERTLLDTVGDQEEDPDSAKMLVQSEEALGEHVTGGVFQGWKSVQRRLGDLLSQGHVAVGTDQDKLLAQLETELDQSQQLVKLQQHLLQDSVITPVPAALTDCYFLEEWERLQDSWAELEHQKRSFHRERRAFTDAAIRLGHERREFEQQRACVVKQQYLFDSPLGRTLQRHNRRESTVLSESA</sequence>
<gene>
    <name evidence="2" type="primary">LOC109884331</name>
</gene>
<accession>A0A8C7LK51</accession>
<feature type="region of interest" description="Disordered" evidence="1">
    <location>
        <begin position="371"/>
        <end position="399"/>
    </location>
</feature>
<reference evidence="2" key="1">
    <citation type="submission" date="2025-08" db="UniProtKB">
        <authorList>
            <consortium name="Ensembl"/>
        </authorList>
    </citation>
    <scope>IDENTIFICATION</scope>
</reference>
<dbReference type="GO" id="GO:0035735">
    <property type="term" value="P:intraciliary transport involved in cilium assembly"/>
    <property type="evidence" value="ECO:0007669"/>
    <property type="project" value="TreeGrafter"/>
</dbReference>
<evidence type="ECO:0000256" key="1">
    <source>
        <dbReference type="SAM" id="MobiDB-lite"/>
    </source>
</evidence>